<evidence type="ECO:0000256" key="4">
    <source>
        <dbReference type="ARBA" id="ARBA00023136"/>
    </source>
</evidence>
<protein>
    <submittedName>
        <fullName evidence="8">Transporter</fullName>
    </submittedName>
</protein>
<dbReference type="InterPro" id="IPR020846">
    <property type="entry name" value="MFS_dom"/>
</dbReference>
<feature type="transmembrane region" description="Helical" evidence="6">
    <location>
        <begin position="196"/>
        <end position="218"/>
    </location>
</feature>
<evidence type="ECO:0000256" key="1">
    <source>
        <dbReference type="ARBA" id="ARBA00004141"/>
    </source>
</evidence>
<feature type="transmembrane region" description="Helical" evidence="6">
    <location>
        <begin position="80"/>
        <end position="100"/>
    </location>
</feature>
<feature type="transmembrane region" description="Helical" evidence="6">
    <location>
        <begin position="107"/>
        <end position="127"/>
    </location>
</feature>
<feature type="transmembrane region" description="Helical" evidence="6">
    <location>
        <begin position="396"/>
        <end position="422"/>
    </location>
</feature>
<evidence type="ECO:0000256" key="6">
    <source>
        <dbReference type="SAM" id="Phobius"/>
    </source>
</evidence>
<feature type="transmembrane region" description="Helical" evidence="6">
    <location>
        <begin position="40"/>
        <end position="60"/>
    </location>
</feature>
<evidence type="ECO:0000259" key="7">
    <source>
        <dbReference type="PROSITE" id="PS50850"/>
    </source>
</evidence>
<feature type="transmembrane region" description="Helical" evidence="6">
    <location>
        <begin position="505"/>
        <end position="524"/>
    </location>
</feature>
<organism evidence="8 9">
    <name type="scientific">Myriangium duriaei CBS 260.36</name>
    <dbReference type="NCBI Taxonomy" id="1168546"/>
    <lineage>
        <taxon>Eukaryota</taxon>
        <taxon>Fungi</taxon>
        <taxon>Dikarya</taxon>
        <taxon>Ascomycota</taxon>
        <taxon>Pezizomycotina</taxon>
        <taxon>Dothideomycetes</taxon>
        <taxon>Dothideomycetidae</taxon>
        <taxon>Myriangiales</taxon>
        <taxon>Myriangiaceae</taxon>
        <taxon>Myriangium</taxon>
    </lineage>
</organism>
<evidence type="ECO:0000256" key="2">
    <source>
        <dbReference type="ARBA" id="ARBA00022692"/>
    </source>
</evidence>
<feature type="transmembrane region" description="Helical" evidence="6">
    <location>
        <begin position="301"/>
        <end position="328"/>
    </location>
</feature>
<proteinExistence type="predicted"/>
<comment type="caution">
    <text evidence="8">The sequence shown here is derived from an EMBL/GenBank/DDBJ whole genome shotgun (WGS) entry which is preliminary data.</text>
</comment>
<keyword evidence="9" id="KW-1185">Reference proteome</keyword>
<feature type="transmembrane region" description="Helical" evidence="6">
    <location>
        <begin position="133"/>
        <end position="158"/>
    </location>
</feature>
<dbReference type="InterPro" id="IPR036259">
    <property type="entry name" value="MFS_trans_sf"/>
</dbReference>
<feature type="transmembrane region" description="Helical" evidence="6">
    <location>
        <begin position="165"/>
        <end position="190"/>
    </location>
</feature>
<evidence type="ECO:0000256" key="3">
    <source>
        <dbReference type="ARBA" id="ARBA00022989"/>
    </source>
</evidence>
<feature type="transmembrane region" description="Helical" evidence="6">
    <location>
        <begin position="263"/>
        <end position="281"/>
    </location>
</feature>
<feature type="transmembrane region" description="Helical" evidence="6">
    <location>
        <begin position="239"/>
        <end position="257"/>
    </location>
</feature>
<keyword evidence="3 6" id="KW-1133">Transmembrane helix</keyword>
<accession>A0A9P4MLT8</accession>
<dbReference type="OrthoDB" id="4160219at2759"/>
<dbReference type="PANTHER" id="PTHR23501:SF6">
    <property type="entry name" value="MULTIDRUG TRANSPORTER, PUTATIVE (AFU_ORTHOLOGUE AFUA_3G14560)-RELATED"/>
    <property type="match status" value="1"/>
</dbReference>
<dbReference type="GO" id="GO:0000329">
    <property type="term" value="C:fungal-type vacuole membrane"/>
    <property type="evidence" value="ECO:0007669"/>
    <property type="project" value="TreeGrafter"/>
</dbReference>
<dbReference type="PANTHER" id="PTHR23501">
    <property type="entry name" value="MAJOR FACILITATOR SUPERFAMILY"/>
    <property type="match status" value="1"/>
</dbReference>
<sequence>MSAAGDSPDERSPLLHHVPASQAEDAPPDPARPRISVPRAIACLSALGVLIMLQATNISILTVTQSSIASDLDAFESSSWFTSAYLIAMSSAAPVNGRLAQVLTPRISLVISTLLLAVGSVVTSFAHSFASFIVGRAITGAGGAGMFTIAVIVVLDVAKPHQRGLLIGVLNTLMTIGVSVGATVAGALLPHTGWRMLFWLQAPIAVAFGAVLWVVVPAELAKGRERSDESMLKGLARQDFVGALTLTLAIVLMLLAVSSPTSIPILPIVVSLIIFAVFVVIELRFAREPIIPIALLKSRGLLFTCLATVGYMMSRWTILFYTPIYAIAVRGWSPATGGAILIPTNLGFAIGGLLAGWLHIRSHGSFYWSSIIAYGIFPVTLLVLALTVSATSSPVLLILIVFANGFVTGAALNYTFAHVLYLTPKSTHYMVTSIMATFRGFAGSFASAAGGGYFVRVLRESLTTQFADHHLQPREGLVRKLLGSPALVQQLSGAEKHVAVEGYNGALKALWLGAAVFAFAFALLQAGTGWKAPPEAEAEESSAQD</sequence>
<dbReference type="Proteomes" id="UP000799439">
    <property type="component" value="Unassembled WGS sequence"/>
</dbReference>
<dbReference type="SUPFAM" id="SSF103473">
    <property type="entry name" value="MFS general substrate transporter"/>
    <property type="match status" value="1"/>
</dbReference>
<evidence type="ECO:0000256" key="5">
    <source>
        <dbReference type="SAM" id="MobiDB-lite"/>
    </source>
</evidence>
<dbReference type="GO" id="GO:0015174">
    <property type="term" value="F:basic amino acid transmembrane transporter activity"/>
    <property type="evidence" value="ECO:0007669"/>
    <property type="project" value="TreeGrafter"/>
</dbReference>
<dbReference type="AlphaFoldDB" id="A0A9P4MLT8"/>
<dbReference type="Gene3D" id="1.20.1720.10">
    <property type="entry name" value="Multidrug resistance protein D"/>
    <property type="match status" value="1"/>
</dbReference>
<comment type="subcellular location">
    <subcellularLocation>
        <location evidence="1">Membrane</location>
        <topology evidence="1">Multi-pass membrane protein</topology>
    </subcellularLocation>
</comment>
<dbReference type="InterPro" id="IPR011701">
    <property type="entry name" value="MFS"/>
</dbReference>
<gene>
    <name evidence="8" type="ORF">K461DRAFT_289999</name>
</gene>
<keyword evidence="2 6" id="KW-0812">Transmembrane</keyword>
<feature type="transmembrane region" description="Helical" evidence="6">
    <location>
        <begin position="371"/>
        <end position="390"/>
    </location>
</feature>
<dbReference type="PROSITE" id="PS50850">
    <property type="entry name" value="MFS"/>
    <property type="match status" value="1"/>
</dbReference>
<keyword evidence="4 6" id="KW-0472">Membrane</keyword>
<feature type="domain" description="Major facilitator superfamily (MFS) profile" evidence="7">
    <location>
        <begin position="43"/>
        <end position="537"/>
    </location>
</feature>
<name>A0A9P4MLT8_9PEZI</name>
<feature type="region of interest" description="Disordered" evidence="5">
    <location>
        <begin position="1"/>
        <end position="31"/>
    </location>
</feature>
<evidence type="ECO:0000313" key="8">
    <source>
        <dbReference type="EMBL" id="KAF2157707.1"/>
    </source>
</evidence>
<evidence type="ECO:0000313" key="9">
    <source>
        <dbReference type="Proteomes" id="UP000799439"/>
    </source>
</evidence>
<dbReference type="Gene3D" id="1.20.1250.20">
    <property type="entry name" value="MFS general substrate transporter like domains"/>
    <property type="match status" value="1"/>
</dbReference>
<dbReference type="EMBL" id="ML996081">
    <property type="protein sequence ID" value="KAF2157707.1"/>
    <property type="molecule type" value="Genomic_DNA"/>
</dbReference>
<feature type="transmembrane region" description="Helical" evidence="6">
    <location>
        <begin position="340"/>
        <end position="359"/>
    </location>
</feature>
<dbReference type="Pfam" id="PF07690">
    <property type="entry name" value="MFS_1"/>
    <property type="match status" value="1"/>
</dbReference>
<reference evidence="8" key="1">
    <citation type="journal article" date="2020" name="Stud. Mycol.">
        <title>101 Dothideomycetes genomes: a test case for predicting lifestyles and emergence of pathogens.</title>
        <authorList>
            <person name="Haridas S."/>
            <person name="Albert R."/>
            <person name="Binder M."/>
            <person name="Bloem J."/>
            <person name="Labutti K."/>
            <person name="Salamov A."/>
            <person name="Andreopoulos B."/>
            <person name="Baker S."/>
            <person name="Barry K."/>
            <person name="Bills G."/>
            <person name="Bluhm B."/>
            <person name="Cannon C."/>
            <person name="Castanera R."/>
            <person name="Culley D."/>
            <person name="Daum C."/>
            <person name="Ezra D."/>
            <person name="Gonzalez J."/>
            <person name="Henrissat B."/>
            <person name="Kuo A."/>
            <person name="Liang C."/>
            <person name="Lipzen A."/>
            <person name="Lutzoni F."/>
            <person name="Magnuson J."/>
            <person name="Mondo S."/>
            <person name="Nolan M."/>
            <person name="Ohm R."/>
            <person name="Pangilinan J."/>
            <person name="Park H.-J."/>
            <person name="Ramirez L."/>
            <person name="Alfaro M."/>
            <person name="Sun H."/>
            <person name="Tritt A."/>
            <person name="Yoshinaga Y."/>
            <person name="Zwiers L.-H."/>
            <person name="Turgeon B."/>
            <person name="Goodwin S."/>
            <person name="Spatafora J."/>
            <person name="Crous P."/>
            <person name="Grigoriev I."/>
        </authorList>
    </citation>
    <scope>NUCLEOTIDE SEQUENCE</scope>
    <source>
        <strain evidence="8">CBS 260.36</strain>
    </source>
</reference>